<dbReference type="Proteomes" id="UP000284656">
    <property type="component" value="Unassembled WGS sequence"/>
</dbReference>
<sequence>MQPGFQLPGQLTGLDVVAAKAFDSAAGHFKNMEKVLSGRNHLIKDRIQVPIGVSQAVVLAPIMTC</sequence>
<organism evidence="1 2">
    <name type="scientific">Pseudomonas poae</name>
    <dbReference type="NCBI Taxonomy" id="200451"/>
    <lineage>
        <taxon>Bacteria</taxon>
        <taxon>Pseudomonadati</taxon>
        <taxon>Pseudomonadota</taxon>
        <taxon>Gammaproteobacteria</taxon>
        <taxon>Pseudomonadales</taxon>
        <taxon>Pseudomonadaceae</taxon>
        <taxon>Pseudomonas</taxon>
    </lineage>
</organism>
<accession>A0A423ER29</accession>
<proteinExistence type="predicted"/>
<gene>
    <name evidence="1" type="ORF">BK648_23550</name>
</gene>
<dbReference type="AlphaFoldDB" id="A0A423ER29"/>
<evidence type="ECO:0000313" key="1">
    <source>
        <dbReference type="EMBL" id="ROM33757.1"/>
    </source>
</evidence>
<comment type="caution">
    <text evidence="1">The sequence shown here is derived from an EMBL/GenBank/DDBJ whole genome shotgun (WGS) entry which is preliminary data.</text>
</comment>
<name>A0A423ER29_9PSED</name>
<evidence type="ECO:0000313" key="2">
    <source>
        <dbReference type="Proteomes" id="UP000284656"/>
    </source>
</evidence>
<protein>
    <submittedName>
        <fullName evidence="1">Uncharacterized protein</fullName>
    </submittedName>
</protein>
<dbReference type="EMBL" id="MOAY01000081">
    <property type="protein sequence ID" value="ROM33757.1"/>
    <property type="molecule type" value="Genomic_DNA"/>
</dbReference>
<reference evidence="1 2" key="1">
    <citation type="submission" date="2016-10" db="EMBL/GenBank/DDBJ databases">
        <title>Comparative genome analysis of multiple Pseudomonas spp. focuses on biocontrol and plant growth promoting traits.</title>
        <authorList>
            <person name="Tao X.-Y."/>
            <person name="Taylor C.G."/>
        </authorList>
    </citation>
    <scope>NUCLEOTIDE SEQUENCE [LARGE SCALE GENOMIC DNA]</scope>
    <source>
        <strain evidence="1 2">29G9</strain>
    </source>
</reference>